<dbReference type="InterPro" id="IPR050330">
    <property type="entry name" value="Bact_OuterMem_StrucFunc"/>
</dbReference>
<dbReference type="EMBL" id="JBHTJM010000011">
    <property type="protein sequence ID" value="MFD0965117.1"/>
    <property type="molecule type" value="Genomic_DNA"/>
</dbReference>
<dbReference type="PANTHER" id="PTHR30329:SF21">
    <property type="entry name" value="LIPOPROTEIN YIAD-RELATED"/>
    <property type="match status" value="1"/>
</dbReference>
<dbReference type="SUPFAM" id="SSF103088">
    <property type="entry name" value="OmpA-like"/>
    <property type="match status" value="1"/>
</dbReference>
<evidence type="ECO:0000256" key="3">
    <source>
        <dbReference type="ARBA" id="ARBA00023237"/>
    </source>
</evidence>
<dbReference type="InterPro" id="IPR011042">
    <property type="entry name" value="6-blade_b-propeller_TolB-like"/>
</dbReference>
<dbReference type="PROSITE" id="PS51123">
    <property type="entry name" value="OMPA_2"/>
    <property type="match status" value="1"/>
</dbReference>
<dbReference type="PRINTS" id="PR01021">
    <property type="entry name" value="OMPADOMAIN"/>
</dbReference>
<feature type="signal peptide" evidence="5">
    <location>
        <begin position="1"/>
        <end position="20"/>
    </location>
</feature>
<comment type="subcellular location">
    <subcellularLocation>
        <location evidence="1">Cell outer membrane</location>
    </subcellularLocation>
</comment>
<dbReference type="InterPro" id="IPR006665">
    <property type="entry name" value="OmpA-like"/>
</dbReference>
<dbReference type="Pfam" id="PF07676">
    <property type="entry name" value="PD40"/>
    <property type="match status" value="2"/>
</dbReference>
<reference evidence="8" key="1">
    <citation type="journal article" date="2019" name="Int. J. Syst. Evol. Microbiol.">
        <title>The Global Catalogue of Microorganisms (GCM) 10K type strain sequencing project: providing services to taxonomists for standard genome sequencing and annotation.</title>
        <authorList>
            <consortium name="The Broad Institute Genomics Platform"/>
            <consortium name="The Broad Institute Genome Sequencing Center for Infectious Disease"/>
            <person name="Wu L."/>
            <person name="Ma J."/>
        </authorList>
    </citation>
    <scope>NUCLEOTIDE SEQUENCE [LARGE SCALE GENOMIC DNA]</scope>
    <source>
        <strain evidence="8">CCUG 62114</strain>
    </source>
</reference>
<dbReference type="RefSeq" id="WP_377716966.1">
    <property type="nucleotide sequence ID" value="NZ_JBHTJM010000011.1"/>
</dbReference>
<evidence type="ECO:0000259" key="6">
    <source>
        <dbReference type="PROSITE" id="PS51123"/>
    </source>
</evidence>
<dbReference type="InterPro" id="IPR036737">
    <property type="entry name" value="OmpA-like_sf"/>
</dbReference>
<accession>A0ABW3I6K5</accession>
<keyword evidence="2 4" id="KW-0472">Membrane</keyword>
<dbReference type="InterPro" id="IPR011659">
    <property type="entry name" value="WD40"/>
</dbReference>
<dbReference type="Pfam" id="PF00691">
    <property type="entry name" value="OmpA"/>
    <property type="match status" value="1"/>
</dbReference>
<keyword evidence="8" id="KW-1185">Reference proteome</keyword>
<keyword evidence="5" id="KW-0732">Signal</keyword>
<name>A0ABW3I6K5_9FLAO</name>
<evidence type="ECO:0000313" key="8">
    <source>
        <dbReference type="Proteomes" id="UP001596997"/>
    </source>
</evidence>
<proteinExistence type="predicted"/>
<evidence type="ECO:0000313" key="7">
    <source>
        <dbReference type="EMBL" id="MFD0965117.1"/>
    </source>
</evidence>
<protein>
    <submittedName>
        <fullName evidence="7">OmpA family protein</fullName>
    </submittedName>
</protein>
<gene>
    <name evidence="7" type="ORF">ACFQ1O_13955</name>
</gene>
<keyword evidence="3" id="KW-0998">Cell outer membrane</keyword>
<comment type="caution">
    <text evidence="7">The sequence shown here is derived from an EMBL/GenBank/DDBJ whole genome shotgun (WGS) entry which is preliminary data.</text>
</comment>
<dbReference type="CDD" id="cd07185">
    <property type="entry name" value="OmpA_C-like"/>
    <property type="match status" value="1"/>
</dbReference>
<evidence type="ECO:0000256" key="2">
    <source>
        <dbReference type="ARBA" id="ARBA00023136"/>
    </source>
</evidence>
<evidence type="ECO:0000256" key="4">
    <source>
        <dbReference type="PROSITE-ProRule" id="PRU00473"/>
    </source>
</evidence>
<dbReference type="PANTHER" id="PTHR30329">
    <property type="entry name" value="STATOR ELEMENT OF FLAGELLAR MOTOR COMPLEX"/>
    <property type="match status" value="1"/>
</dbReference>
<dbReference type="Gene3D" id="2.120.10.30">
    <property type="entry name" value="TolB, C-terminal domain"/>
    <property type="match status" value="1"/>
</dbReference>
<sequence length="537" mass="60202">MMKTTLFSTLFFFFSLLTFAQDNNQNTDTETVSINNVETPEVTVLTANFQFDVTDTGVNSKQNEYGSGFFKQKYIIISAKKIGGLGGTKDPLTGEPHTQIYCSTIKKTGNLDNPTLYSRILNTHDNEGSITFTPDERTVYYTRSILNDSIHNYQLFRARDAEGNGQWLGEEKIDLSSNNYNIENPYMTNDGKKLYFTSDMPGGFGGFDIYYADVNADGSVGKPINLGKGVNTPNNERTPYIDSKNKYLYFASDGHNTIGGLDVFRARNVNGTFVRPLNLGPTINSDQDDYAFMMANSKRGYVTSAKANGVGGSDIYKVILNYNKQSIRGTVKDALTKLNAPNTVVEVIDQDGNIITTKKVGKDAKFSVYVDPYEVYTIRSNKEGYIENIMDVETNSATDRYFDIEVNLEQTQPEIVEEGDKTMIKIENIYFDFDRATIKDDSKISLDKIVRVLEDNPDMKIEVNAHTDIRGSAAYNLGLSKRRAASAMKYLISRGVNADRLISEGFGETQTIIDCISKECSDEEHELNRRIEFVVIK</sequence>
<dbReference type="SUPFAM" id="SSF82171">
    <property type="entry name" value="DPP6 N-terminal domain-like"/>
    <property type="match status" value="1"/>
</dbReference>
<evidence type="ECO:0000256" key="5">
    <source>
        <dbReference type="SAM" id="SignalP"/>
    </source>
</evidence>
<feature type="domain" description="OmpA-like" evidence="6">
    <location>
        <begin position="418"/>
        <end position="537"/>
    </location>
</feature>
<dbReference type="InterPro" id="IPR006664">
    <property type="entry name" value="OMP_bac"/>
</dbReference>
<dbReference type="Gene3D" id="3.30.1330.60">
    <property type="entry name" value="OmpA-like domain"/>
    <property type="match status" value="1"/>
</dbReference>
<evidence type="ECO:0000256" key="1">
    <source>
        <dbReference type="ARBA" id="ARBA00004442"/>
    </source>
</evidence>
<organism evidence="7 8">
    <name type="scientific">Pseudofulvibacter geojedonensis</name>
    <dbReference type="NCBI Taxonomy" id="1123758"/>
    <lineage>
        <taxon>Bacteria</taxon>
        <taxon>Pseudomonadati</taxon>
        <taxon>Bacteroidota</taxon>
        <taxon>Flavobacteriia</taxon>
        <taxon>Flavobacteriales</taxon>
        <taxon>Flavobacteriaceae</taxon>
        <taxon>Pseudofulvibacter</taxon>
    </lineage>
</organism>
<feature type="chain" id="PRO_5047108435" evidence="5">
    <location>
        <begin position="21"/>
        <end position="537"/>
    </location>
</feature>
<dbReference type="Proteomes" id="UP001596997">
    <property type="component" value="Unassembled WGS sequence"/>
</dbReference>